<sequence>MNINKALKKQINSYKRFMLIMGFIFLILPFILIFFKILDVFFVAYLIAIELLIIIAIIAKINMERLKFSYSNGRLYISAGITKEITIIPCDKVEFVHVQDVVRKYDKEKDFIIIILLSFNIRSRGIHKINEKFLIEYPFVAYKYNKLKVLNPENNYSFTIISKGRFFKYKLLDLIYSKCVNASFSEETIDKIIEYRNL</sequence>
<name>A0A239Z2A7_CLOCO</name>
<dbReference type="Proteomes" id="UP000250223">
    <property type="component" value="Unassembled WGS sequence"/>
</dbReference>
<organism evidence="2 3">
    <name type="scientific">Clostridium cochlearium</name>
    <dbReference type="NCBI Taxonomy" id="1494"/>
    <lineage>
        <taxon>Bacteria</taxon>
        <taxon>Bacillati</taxon>
        <taxon>Bacillota</taxon>
        <taxon>Clostridia</taxon>
        <taxon>Eubacteriales</taxon>
        <taxon>Clostridiaceae</taxon>
        <taxon>Clostridium</taxon>
    </lineage>
</organism>
<feature type="transmembrane region" description="Helical" evidence="1">
    <location>
        <begin position="17"/>
        <end position="35"/>
    </location>
</feature>
<dbReference type="AlphaFoldDB" id="A0A239Z2A7"/>
<feature type="transmembrane region" description="Helical" evidence="1">
    <location>
        <begin position="41"/>
        <end position="59"/>
    </location>
</feature>
<accession>A0A239Z2A7</accession>
<dbReference type="RefSeq" id="WP_095177197.1">
    <property type="nucleotide sequence ID" value="NZ_JAHLNT010000016.1"/>
</dbReference>
<evidence type="ECO:0000313" key="3">
    <source>
        <dbReference type="Proteomes" id="UP000250223"/>
    </source>
</evidence>
<keyword evidence="1" id="KW-1133">Transmembrane helix</keyword>
<evidence type="ECO:0000313" key="2">
    <source>
        <dbReference type="EMBL" id="SQB34328.1"/>
    </source>
</evidence>
<gene>
    <name evidence="2" type="ORF">NCTC13028_01231</name>
</gene>
<dbReference type="EMBL" id="UAWC01000007">
    <property type="protein sequence ID" value="SQB34328.1"/>
    <property type="molecule type" value="Genomic_DNA"/>
</dbReference>
<protein>
    <submittedName>
        <fullName evidence="2">Transmembrane protein</fullName>
    </submittedName>
</protein>
<reference evidence="2 3" key="1">
    <citation type="submission" date="2018-06" db="EMBL/GenBank/DDBJ databases">
        <authorList>
            <consortium name="Pathogen Informatics"/>
            <person name="Doyle S."/>
        </authorList>
    </citation>
    <scope>NUCLEOTIDE SEQUENCE [LARGE SCALE GENOMIC DNA]</scope>
    <source>
        <strain evidence="2 3">NCTC13028</strain>
    </source>
</reference>
<proteinExistence type="predicted"/>
<keyword evidence="1 2" id="KW-0812">Transmembrane</keyword>
<dbReference type="GeneID" id="70576125"/>
<evidence type="ECO:0000256" key="1">
    <source>
        <dbReference type="SAM" id="Phobius"/>
    </source>
</evidence>
<keyword evidence="1" id="KW-0472">Membrane</keyword>